<gene>
    <name evidence="2" type="ORF">ACFPGP_19175</name>
</gene>
<keyword evidence="2" id="KW-0808">Transferase</keyword>
<evidence type="ECO:0000313" key="2">
    <source>
        <dbReference type="EMBL" id="MFC5178812.1"/>
    </source>
</evidence>
<dbReference type="SUPFAM" id="SSF53271">
    <property type="entry name" value="PRTase-like"/>
    <property type="match status" value="1"/>
</dbReference>
<sequence>MRTFANRVEAGQRLAAALERLRGRDFVVLGLPRGGVPVAAEVARALGAPLDVIVVRKLGVAWAPELAMGAIGEGGVRVLNESVLREYRIADGDVAQVESRERAVLEERVRRFRGGRPPVAVNGRSVVVVDDGVATGATARAACLVVRALGVERVVLAVPVGPPRLDVIFEAVADEVVCLQTPRWFGAVGEAYRDFAQVTDDEVVALLEAARTA</sequence>
<dbReference type="Proteomes" id="UP001596087">
    <property type="component" value="Unassembled WGS sequence"/>
</dbReference>
<keyword evidence="2" id="KW-0328">Glycosyltransferase</keyword>
<keyword evidence="3" id="KW-1185">Reference proteome</keyword>
<organism evidence="2 3">
    <name type="scientific">Nocardioides taihuensis</name>
    <dbReference type="NCBI Taxonomy" id="1835606"/>
    <lineage>
        <taxon>Bacteria</taxon>
        <taxon>Bacillati</taxon>
        <taxon>Actinomycetota</taxon>
        <taxon>Actinomycetes</taxon>
        <taxon>Propionibacteriales</taxon>
        <taxon>Nocardioidaceae</taxon>
        <taxon>Nocardioides</taxon>
    </lineage>
</organism>
<dbReference type="EMBL" id="JBHSKD010000027">
    <property type="protein sequence ID" value="MFC5178812.1"/>
    <property type="molecule type" value="Genomic_DNA"/>
</dbReference>
<accession>A0ABW0BNS7</accession>
<dbReference type="RefSeq" id="WP_378592553.1">
    <property type="nucleotide sequence ID" value="NZ_JBHSKD010000027.1"/>
</dbReference>
<feature type="domain" description="Phosphoribosyltransferase" evidence="1">
    <location>
        <begin position="10"/>
        <end position="187"/>
    </location>
</feature>
<dbReference type="GO" id="GO:0016757">
    <property type="term" value="F:glycosyltransferase activity"/>
    <property type="evidence" value="ECO:0007669"/>
    <property type="project" value="UniProtKB-KW"/>
</dbReference>
<proteinExistence type="predicted"/>
<comment type="caution">
    <text evidence="2">The sequence shown here is derived from an EMBL/GenBank/DDBJ whole genome shotgun (WGS) entry which is preliminary data.</text>
</comment>
<evidence type="ECO:0000259" key="1">
    <source>
        <dbReference type="Pfam" id="PF00156"/>
    </source>
</evidence>
<reference evidence="3" key="1">
    <citation type="journal article" date="2019" name="Int. J. Syst. Evol. Microbiol.">
        <title>The Global Catalogue of Microorganisms (GCM) 10K type strain sequencing project: providing services to taxonomists for standard genome sequencing and annotation.</title>
        <authorList>
            <consortium name="The Broad Institute Genomics Platform"/>
            <consortium name="The Broad Institute Genome Sequencing Center for Infectious Disease"/>
            <person name="Wu L."/>
            <person name="Ma J."/>
        </authorList>
    </citation>
    <scope>NUCLEOTIDE SEQUENCE [LARGE SCALE GENOMIC DNA]</scope>
    <source>
        <strain evidence="3">DFY41</strain>
    </source>
</reference>
<name>A0ABW0BNS7_9ACTN</name>
<dbReference type="CDD" id="cd06223">
    <property type="entry name" value="PRTases_typeI"/>
    <property type="match status" value="1"/>
</dbReference>
<dbReference type="Gene3D" id="3.30.1310.20">
    <property type="entry name" value="PRTase-like"/>
    <property type="match status" value="1"/>
</dbReference>
<dbReference type="InterPro" id="IPR029057">
    <property type="entry name" value="PRTase-like"/>
</dbReference>
<evidence type="ECO:0000313" key="3">
    <source>
        <dbReference type="Proteomes" id="UP001596087"/>
    </source>
</evidence>
<dbReference type="InterPro" id="IPR000836">
    <property type="entry name" value="PRTase_dom"/>
</dbReference>
<protein>
    <submittedName>
        <fullName evidence="2">Phosphoribosyltransferase</fullName>
    </submittedName>
</protein>
<dbReference type="Gene3D" id="3.40.50.2020">
    <property type="match status" value="1"/>
</dbReference>
<dbReference type="Pfam" id="PF00156">
    <property type="entry name" value="Pribosyltran"/>
    <property type="match status" value="1"/>
</dbReference>